<accession>A0A097ASQ2</accession>
<dbReference type="Proteomes" id="UP000029669">
    <property type="component" value="Chromosome"/>
</dbReference>
<dbReference type="HOGENOM" id="CLU_3318380_0_0_9"/>
<evidence type="ECO:0000313" key="2">
    <source>
        <dbReference type="EMBL" id="AIS52817.1"/>
    </source>
</evidence>
<organism evidence="2 3">
    <name type="scientific">Thermoanaerobacter kivui</name>
    <name type="common">Acetogenium kivui</name>
    <dbReference type="NCBI Taxonomy" id="2325"/>
    <lineage>
        <taxon>Bacteria</taxon>
        <taxon>Bacillati</taxon>
        <taxon>Bacillota</taxon>
        <taxon>Clostridia</taxon>
        <taxon>Thermoanaerobacterales</taxon>
        <taxon>Thermoanaerobacteraceae</taxon>
        <taxon>Thermoanaerobacter</taxon>
    </lineage>
</organism>
<evidence type="ECO:0000313" key="3">
    <source>
        <dbReference type="Proteomes" id="UP000029669"/>
    </source>
</evidence>
<dbReference type="EMBL" id="CP009170">
    <property type="protein sequence ID" value="AIS52817.1"/>
    <property type="molecule type" value="Genomic_DNA"/>
</dbReference>
<feature type="transmembrane region" description="Helical" evidence="1">
    <location>
        <begin position="12"/>
        <end position="31"/>
    </location>
</feature>
<protein>
    <submittedName>
        <fullName evidence="2">Uncharacterized protein</fullName>
    </submittedName>
</protein>
<gene>
    <name evidence="2" type="ORF">TKV_c16630</name>
</gene>
<proteinExistence type="predicted"/>
<keyword evidence="3" id="KW-1185">Reference proteome</keyword>
<reference evidence="3" key="1">
    <citation type="journal article" date="2015" name="Genome Announc.">
        <title>Whole-Genome Sequences of 80 Environmental and Clinical Isolates of Burkholderia pseudomallei.</title>
        <authorList>
            <person name="Johnson S.L."/>
            <person name="Baker A.L."/>
            <person name="Chain P.S."/>
            <person name="Currie B.J."/>
            <person name="Daligault H.E."/>
            <person name="Davenport K.W."/>
            <person name="Davis C.B."/>
            <person name="Inglis T.J."/>
            <person name="Kaestli M."/>
            <person name="Koren S."/>
            <person name="Mayo M."/>
            <person name="Merritt A.J."/>
            <person name="Price E.P."/>
            <person name="Sarovich D.S."/>
            <person name="Warner J."/>
            <person name="Rosovitz M.J."/>
        </authorList>
    </citation>
    <scope>NUCLEOTIDE SEQUENCE [LARGE SCALE GENOMIC DNA]</scope>
    <source>
        <strain evidence="3">DSM 2030</strain>
    </source>
</reference>
<sequence>MSDKYKHHENQWIWIIIIILIILLCVPGVIICEEPKNAV</sequence>
<name>A0A097ASQ2_THEKI</name>
<dbReference type="AlphaFoldDB" id="A0A097ASQ2"/>
<keyword evidence="1" id="KW-0812">Transmembrane</keyword>
<keyword evidence="1" id="KW-1133">Transmembrane helix</keyword>
<keyword evidence="1" id="KW-0472">Membrane</keyword>
<dbReference type="KEGG" id="tki:TKV_c16630"/>
<evidence type="ECO:0000256" key="1">
    <source>
        <dbReference type="SAM" id="Phobius"/>
    </source>
</evidence>